<organism evidence="1 2">
    <name type="scientific">Panagrellus redivivus</name>
    <name type="common">Microworm</name>
    <dbReference type="NCBI Taxonomy" id="6233"/>
    <lineage>
        <taxon>Eukaryota</taxon>
        <taxon>Metazoa</taxon>
        <taxon>Ecdysozoa</taxon>
        <taxon>Nematoda</taxon>
        <taxon>Chromadorea</taxon>
        <taxon>Rhabditida</taxon>
        <taxon>Tylenchina</taxon>
        <taxon>Panagrolaimomorpha</taxon>
        <taxon>Panagrolaimoidea</taxon>
        <taxon>Panagrolaimidae</taxon>
        <taxon>Panagrellus</taxon>
    </lineage>
</organism>
<dbReference type="WBParaSite" id="Pan_g4145.t1">
    <property type="protein sequence ID" value="Pan_g4145.t1"/>
    <property type="gene ID" value="Pan_g4145"/>
</dbReference>
<protein>
    <submittedName>
        <fullName evidence="2">Transposase</fullName>
    </submittedName>
</protein>
<sequence length="66" mass="7281">MGYVPPLKSVINIIAQPTCPSVNESKLCRGKTSTTNNRHVCIQDWPQAIRAAVESRAKGQKVSVRF</sequence>
<proteinExistence type="predicted"/>
<keyword evidence="1" id="KW-1185">Reference proteome</keyword>
<accession>A0A7E4VXX5</accession>
<reference evidence="1" key="1">
    <citation type="journal article" date="2013" name="Genetics">
        <title>The draft genome and transcriptome of Panagrellus redivivus are shaped by the harsh demands of a free-living lifestyle.</title>
        <authorList>
            <person name="Srinivasan J."/>
            <person name="Dillman A.R."/>
            <person name="Macchietto M.G."/>
            <person name="Heikkinen L."/>
            <person name="Lakso M."/>
            <person name="Fracchia K.M."/>
            <person name="Antoshechkin I."/>
            <person name="Mortazavi A."/>
            <person name="Wong G."/>
            <person name="Sternberg P.W."/>
        </authorList>
    </citation>
    <scope>NUCLEOTIDE SEQUENCE [LARGE SCALE GENOMIC DNA]</scope>
    <source>
        <strain evidence="1">MT8872</strain>
    </source>
</reference>
<dbReference type="Proteomes" id="UP000492821">
    <property type="component" value="Unassembled WGS sequence"/>
</dbReference>
<name>A0A7E4VXX5_PANRE</name>
<dbReference type="AlphaFoldDB" id="A0A7E4VXX5"/>
<reference evidence="2" key="2">
    <citation type="submission" date="2020-10" db="UniProtKB">
        <authorList>
            <consortium name="WormBaseParasite"/>
        </authorList>
    </citation>
    <scope>IDENTIFICATION</scope>
</reference>
<evidence type="ECO:0000313" key="1">
    <source>
        <dbReference type="Proteomes" id="UP000492821"/>
    </source>
</evidence>
<evidence type="ECO:0000313" key="2">
    <source>
        <dbReference type="WBParaSite" id="Pan_g4145.t1"/>
    </source>
</evidence>